<feature type="domain" description="RING-type" evidence="13">
    <location>
        <begin position="164"/>
        <end position="439"/>
    </location>
</feature>
<evidence type="ECO:0000256" key="11">
    <source>
        <dbReference type="PROSITE-ProRule" id="PRU00175"/>
    </source>
</evidence>
<keyword evidence="6" id="KW-0677">Repeat</keyword>
<evidence type="ECO:0000256" key="6">
    <source>
        <dbReference type="ARBA" id="ARBA00022737"/>
    </source>
</evidence>
<feature type="domain" description="RING-type" evidence="12">
    <location>
        <begin position="168"/>
        <end position="216"/>
    </location>
</feature>
<dbReference type="InterPro" id="IPR013083">
    <property type="entry name" value="Znf_RING/FYVE/PHD"/>
</dbReference>
<evidence type="ECO:0000256" key="5">
    <source>
        <dbReference type="ARBA" id="ARBA00022723"/>
    </source>
</evidence>
<comment type="caution">
    <text evidence="14">The sequence shown here is derived from an EMBL/GenBank/DDBJ whole genome shotgun (WGS) entry which is preliminary data.</text>
</comment>
<dbReference type="Gene3D" id="1.20.120.1750">
    <property type="match status" value="1"/>
</dbReference>
<organism evidence="14 15">
    <name type="scientific">Hanseniaspora osmophila</name>
    <dbReference type="NCBI Taxonomy" id="56408"/>
    <lineage>
        <taxon>Eukaryota</taxon>
        <taxon>Fungi</taxon>
        <taxon>Dikarya</taxon>
        <taxon>Ascomycota</taxon>
        <taxon>Saccharomycotina</taxon>
        <taxon>Saccharomycetes</taxon>
        <taxon>Saccharomycodales</taxon>
        <taxon>Saccharomycodaceae</taxon>
        <taxon>Hanseniaspora</taxon>
    </lineage>
</organism>
<comment type="similarity">
    <text evidence="10">Belongs to the RBR family. RNF14 subfamily.</text>
</comment>
<dbReference type="PROSITE" id="PS50089">
    <property type="entry name" value="ZF_RING_2"/>
    <property type="match status" value="1"/>
</dbReference>
<evidence type="ECO:0000256" key="10">
    <source>
        <dbReference type="ARBA" id="ARBA00044508"/>
    </source>
</evidence>
<evidence type="ECO:0000313" key="14">
    <source>
        <dbReference type="EMBL" id="OEJ86562.1"/>
    </source>
</evidence>
<accession>A0A1E5RI37</accession>
<dbReference type="InterPro" id="IPR001841">
    <property type="entry name" value="Znf_RING"/>
</dbReference>
<evidence type="ECO:0000313" key="15">
    <source>
        <dbReference type="Proteomes" id="UP000095728"/>
    </source>
</evidence>
<dbReference type="EC" id="2.3.2.31" evidence="3"/>
<evidence type="ECO:0000256" key="2">
    <source>
        <dbReference type="ARBA" id="ARBA00004906"/>
    </source>
</evidence>
<dbReference type="STRING" id="56408.A0A1E5RI37"/>
<dbReference type="CDD" id="cd23783">
    <property type="entry name" value="RWD_ScITT1-like"/>
    <property type="match status" value="1"/>
</dbReference>
<dbReference type="InterPro" id="IPR031127">
    <property type="entry name" value="E3_UB_ligase_RBR"/>
</dbReference>
<keyword evidence="15" id="KW-1185">Reference proteome</keyword>
<evidence type="ECO:0000256" key="9">
    <source>
        <dbReference type="ARBA" id="ARBA00022833"/>
    </source>
</evidence>
<keyword evidence="8" id="KW-0833">Ubl conjugation pathway</keyword>
<dbReference type="EMBL" id="LPNM01000006">
    <property type="protein sequence ID" value="OEJ86562.1"/>
    <property type="molecule type" value="Genomic_DNA"/>
</dbReference>
<evidence type="ECO:0000256" key="8">
    <source>
        <dbReference type="ARBA" id="ARBA00022786"/>
    </source>
</evidence>
<dbReference type="OrthoDB" id="1431934at2759"/>
<dbReference type="SMART" id="SM00184">
    <property type="entry name" value="RING"/>
    <property type="match status" value="1"/>
</dbReference>
<dbReference type="AlphaFoldDB" id="A0A1E5RI37"/>
<protein>
    <recommendedName>
        <fullName evidence="3">RBR-type E3 ubiquitin transferase</fullName>
        <ecNumber evidence="3">2.3.2.31</ecNumber>
    </recommendedName>
</protein>
<dbReference type="InterPro" id="IPR047548">
    <property type="entry name" value="Rcat_RBR_RNF14"/>
</dbReference>
<dbReference type="SMART" id="SM00647">
    <property type="entry name" value="IBR"/>
    <property type="match status" value="2"/>
</dbReference>
<dbReference type="PANTHER" id="PTHR11685">
    <property type="entry name" value="RBR FAMILY RING FINGER AND IBR DOMAIN-CONTAINING"/>
    <property type="match status" value="1"/>
</dbReference>
<dbReference type="Gene3D" id="3.30.40.10">
    <property type="entry name" value="Zinc/RING finger domain, C3HC4 (zinc finger)"/>
    <property type="match status" value="1"/>
</dbReference>
<sequence>MSELLDSELEMLLYMYPELQIEQQGDILLGKLQFSIELSKAIRVTLENNKDIELDTFPNNFFWFQINKTVYPHFQKCLEYNLKNDWMSTEDIFKIRNNVEAVFTEMEDDSGETDPDTPLLTILLDHIRNLDSVFEDIYSCKSLAQYETFQKLAKQNKQNIFNSMKYTCSICLEIFRGQNMITLPCNEHNLCKLCFESYYTTMIDQGEMNSMRCPECPFKNTKIGPLTAYDTVVATLFTPALPFEFFEEKLNPSMCKKYQETFQEQAFLKLEQQINCSCIRCPRCEKWCLRKDMDDKMVHCEDCSMNFCFFCQHSWHGRFNPCKDTLNKIPVEYLEEYIDDQTTLNRRLQFEKRFGKNTLKKAADSLIADKLLDEAIENDPFSLGRCPKCRAAIERSEGCNKMKCPMCGITFCFLCGEDLDPSAPYRHFSEIGSDCYQKLFLGMPGAS</sequence>
<dbReference type="InParanoid" id="A0A1E5RI37"/>
<gene>
    <name evidence="14" type="ORF">AWRI3579_g1197</name>
</gene>
<dbReference type="SUPFAM" id="SSF57850">
    <property type="entry name" value="RING/U-box"/>
    <property type="match status" value="2"/>
</dbReference>
<dbReference type="Pfam" id="PF01485">
    <property type="entry name" value="IBR"/>
    <property type="match status" value="1"/>
</dbReference>
<evidence type="ECO:0000256" key="1">
    <source>
        <dbReference type="ARBA" id="ARBA00001798"/>
    </source>
</evidence>
<evidence type="ECO:0000259" key="12">
    <source>
        <dbReference type="PROSITE" id="PS50089"/>
    </source>
</evidence>
<evidence type="ECO:0000259" key="13">
    <source>
        <dbReference type="PROSITE" id="PS51873"/>
    </source>
</evidence>
<dbReference type="InterPro" id="IPR044066">
    <property type="entry name" value="TRIAD_supradom"/>
</dbReference>
<dbReference type="Proteomes" id="UP000095728">
    <property type="component" value="Unassembled WGS sequence"/>
</dbReference>
<dbReference type="FunCoup" id="A0A1E5RI37">
    <property type="interactions" value="175"/>
</dbReference>
<reference evidence="15" key="1">
    <citation type="journal article" date="2016" name="Genome Announc.">
        <title>Genome sequences of three species of Hanseniaspora isolated from spontaneous wine fermentations.</title>
        <authorList>
            <person name="Sternes P.R."/>
            <person name="Lee D."/>
            <person name="Kutyna D.R."/>
            <person name="Borneman A.R."/>
        </authorList>
    </citation>
    <scope>NUCLEOTIDE SEQUENCE [LARGE SCALE GENOMIC DNA]</scope>
    <source>
        <strain evidence="15">AWRI3579</strain>
    </source>
</reference>
<keyword evidence="9" id="KW-0862">Zinc</keyword>
<dbReference type="CDD" id="cd20354">
    <property type="entry name" value="Rcat_RBR_RNF14"/>
    <property type="match status" value="1"/>
</dbReference>
<keyword evidence="7 11" id="KW-0863">Zinc-finger</keyword>
<dbReference type="PROSITE" id="PS51873">
    <property type="entry name" value="TRIAD"/>
    <property type="match status" value="1"/>
</dbReference>
<evidence type="ECO:0000256" key="4">
    <source>
        <dbReference type="ARBA" id="ARBA00022679"/>
    </source>
</evidence>
<comment type="catalytic activity">
    <reaction evidence="1">
        <text>[E2 ubiquitin-conjugating enzyme]-S-ubiquitinyl-L-cysteine + [acceptor protein]-L-lysine = [E2 ubiquitin-conjugating enzyme]-L-cysteine + [acceptor protein]-N(6)-ubiquitinyl-L-lysine.</text>
        <dbReference type="EC" id="2.3.2.31"/>
    </reaction>
</comment>
<keyword evidence="4" id="KW-0808">Transferase</keyword>
<dbReference type="InterPro" id="IPR002867">
    <property type="entry name" value="IBR_dom"/>
</dbReference>
<evidence type="ECO:0000256" key="3">
    <source>
        <dbReference type="ARBA" id="ARBA00012251"/>
    </source>
</evidence>
<comment type="pathway">
    <text evidence="2">Protein modification; protein ubiquitination.</text>
</comment>
<dbReference type="GO" id="GO:0008270">
    <property type="term" value="F:zinc ion binding"/>
    <property type="evidence" value="ECO:0007669"/>
    <property type="project" value="UniProtKB-KW"/>
</dbReference>
<keyword evidence="5" id="KW-0479">Metal-binding</keyword>
<name>A0A1E5RI37_9ASCO</name>
<dbReference type="GO" id="GO:0016567">
    <property type="term" value="P:protein ubiquitination"/>
    <property type="evidence" value="ECO:0007669"/>
    <property type="project" value="InterPro"/>
</dbReference>
<proteinExistence type="inferred from homology"/>
<dbReference type="GO" id="GO:0061630">
    <property type="term" value="F:ubiquitin protein ligase activity"/>
    <property type="evidence" value="ECO:0007669"/>
    <property type="project" value="UniProtKB-EC"/>
</dbReference>
<evidence type="ECO:0000256" key="7">
    <source>
        <dbReference type="ARBA" id="ARBA00022771"/>
    </source>
</evidence>